<dbReference type="GO" id="GO:0006508">
    <property type="term" value="P:proteolysis"/>
    <property type="evidence" value="ECO:0007669"/>
    <property type="project" value="UniProtKB-KW"/>
</dbReference>
<dbReference type="InterPro" id="IPR023302">
    <property type="entry name" value="Pept_S9A_N"/>
</dbReference>
<comment type="caution">
    <text evidence="8">The sequence shown here is derived from an EMBL/GenBank/DDBJ whole genome shotgun (WGS) entry which is preliminary data.</text>
</comment>
<dbReference type="PANTHER" id="PTHR11757:SF19">
    <property type="entry name" value="PROLYL ENDOPEPTIDASE-LIKE"/>
    <property type="match status" value="1"/>
</dbReference>
<dbReference type="InterPro" id="IPR002470">
    <property type="entry name" value="Peptidase_S9A"/>
</dbReference>
<reference evidence="8 9" key="1">
    <citation type="submission" date="2020-08" db="EMBL/GenBank/DDBJ databases">
        <title>Sequencing the genomes of 1000 actinobacteria strains.</title>
        <authorList>
            <person name="Klenk H.-P."/>
        </authorList>
    </citation>
    <scope>NUCLEOTIDE SEQUENCE [LARGE SCALE GENOMIC DNA]</scope>
    <source>
        <strain evidence="8 9">DSM 20146</strain>
    </source>
</reference>
<keyword evidence="9" id="KW-1185">Reference proteome</keyword>
<dbReference type="InterPro" id="IPR051543">
    <property type="entry name" value="Serine_Peptidase_S9A"/>
</dbReference>
<dbReference type="SUPFAM" id="SSF50993">
    <property type="entry name" value="Peptidase/esterase 'gauge' domain"/>
    <property type="match status" value="1"/>
</dbReference>
<feature type="compositionally biased region" description="Basic and acidic residues" evidence="5">
    <location>
        <begin position="589"/>
        <end position="607"/>
    </location>
</feature>
<feature type="region of interest" description="Disordered" evidence="5">
    <location>
        <begin position="588"/>
        <end position="608"/>
    </location>
</feature>
<name>A0A7W4YKN6_LEIAQ</name>
<dbReference type="InterPro" id="IPR029058">
    <property type="entry name" value="AB_hydrolase_fold"/>
</dbReference>
<dbReference type="Pfam" id="PF02897">
    <property type="entry name" value="Peptidase_S9_N"/>
    <property type="match status" value="1"/>
</dbReference>
<feature type="domain" description="Peptidase S9A N-terminal" evidence="7">
    <location>
        <begin position="5"/>
        <end position="432"/>
    </location>
</feature>
<dbReference type="Pfam" id="PF00326">
    <property type="entry name" value="Peptidase_S9"/>
    <property type="match status" value="1"/>
</dbReference>
<dbReference type="SUPFAM" id="SSF53474">
    <property type="entry name" value="alpha/beta-Hydrolases"/>
    <property type="match status" value="1"/>
</dbReference>
<dbReference type="EMBL" id="JACHVP010000003">
    <property type="protein sequence ID" value="MBB2968165.1"/>
    <property type="molecule type" value="Genomic_DNA"/>
</dbReference>
<feature type="domain" description="Peptidase S9 prolyl oligopeptidase catalytic" evidence="6">
    <location>
        <begin position="496"/>
        <end position="582"/>
    </location>
</feature>
<evidence type="ECO:0000256" key="3">
    <source>
        <dbReference type="ARBA" id="ARBA00022801"/>
    </source>
</evidence>
<organism evidence="8 9">
    <name type="scientific">Leifsonia aquatica</name>
    <name type="common">Corynebacterium aquaticum</name>
    <dbReference type="NCBI Taxonomy" id="144185"/>
    <lineage>
        <taxon>Bacteria</taxon>
        <taxon>Bacillati</taxon>
        <taxon>Actinomycetota</taxon>
        <taxon>Actinomycetes</taxon>
        <taxon>Micrococcales</taxon>
        <taxon>Microbacteriaceae</taxon>
        <taxon>Leifsonia</taxon>
    </lineage>
</organism>
<evidence type="ECO:0000259" key="6">
    <source>
        <dbReference type="Pfam" id="PF00326"/>
    </source>
</evidence>
<dbReference type="GO" id="GO:0004252">
    <property type="term" value="F:serine-type endopeptidase activity"/>
    <property type="evidence" value="ECO:0007669"/>
    <property type="project" value="InterPro"/>
</dbReference>
<dbReference type="Gene3D" id="2.130.10.120">
    <property type="entry name" value="Prolyl oligopeptidase, N-terminal domain"/>
    <property type="match status" value="1"/>
</dbReference>
<evidence type="ECO:0000313" key="8">
    <source>
        <dbReference type="EMBL" id="MBB2968165.1"/>
    </source>
</evidence>
<gene>
    <name evidence="8" type="ORF">FHX33_002935</name>
</gene>
<dbReference type="Proteomes" id="UP000538196">
    <property type="component" value="Unassembled WGS sequence"/>
</dbReference>
<keyword evidence="4" id="KW-0720">Serine protease</keyword>
<evidence type="ECO:0000313" key="9">
    <source>
        <dbReference type="Proteomes" id="UP000538196"/>
    </source>
</evidence>
<keyword evidence="2 8" id="KW-0645">Protease</keyword>
<evidence type="ECO:0000259" key="7">
    <source>
        <dbReference type="Pfam" id="PF02897"/>
    </source>
</evidence>
<proteinExistence type="inferred from homology"/>
<evidence type="ECO:0000256" key="1">
    <source>
        <dbReference type="ARBA" id="ARBA00005228"/>
    </source>
</evidence>
<dbReference type="PANTHER" id="PTHR11757">
    <property type="entry name" value="PROTEASE FAMILY S9A OLIGOPEPTIDASE"/>
    <property type="match status" value="1"/>
</dbReference>
<keyword evidence="3" id="KW-0378">Hydrolase</keyword>
<evidence type="ECO:0000256" key="4">
    <source>
        <dbReference type="ARBA" id="ARBA00022825"/>
    </source>
</evidence>
<dbReference type="Gene3D" id="3.40.50.1820">
    <property type="entry name" value="alpha/beta hydrolase"/>
    <property type="match status" value="1"/>
</dbReference>
<feature type="region of interest" description="Disordered" evidence="5">
    <location>
        <begin position="723"/>
        <end position="755"/>
    </location>
</feature>
<dbReference type="InterPro" id="IPR001375">
    <property type="entry name" value="Peptidase_S9_cat"/>
</dbReference>
<comment type="similarity">
    <text evidence="1">Belongs to the peptidase S9A family.</text>
</comment>
<evidence type="ECO:0000256" key="5">
    <source>
        <dbReference type="SAM" id="MobiDB-lite"/>
    </source>
</evidence>
<sequence length="851" mass="93924">MLTPPVTAKKPTERIQHGDVYIDEYEWLRDKDDPAVLAHLHEENAYTNARTEHLSLLREQIFEEIKGRTRETDLSVPVREGDWWYYTRTVEGKQYGIHCRAPIASPDDWEPPALDDRAQVEGLPGEQILLDDNVEADGHDFYALGSFDVSADGTRLLYGVDTEGDERYTIRVRSLTAGGDAFPDEIEGTGAGALFDQSGEHIFYTTVDDAWRPDTVWRHRVGIGPDGEEDVQVFHEPDERFWIGVGLTRSRRFLVIEAGSSVTSEAWLLSSDDPTGEFTVVWPRKDGVEYDIEHVVVGGHDRLLIVHNDEAVNFELVSVSAENPQGPRKTILPHNPAVRIEGVDAFRDFVALEYRREGLTRVAVACIPEDGGSSDDTLHELHFDEELFTVGVGGNPEWTQPSLRLGYGSFVTPSSVYDYDVRTRELTLRKQQPVLGEFDPGLFEQKREWATAKDGTRIPISLVYRRDLVTPGEPAPMVLYGYGSYEASMDPSFGIPRLSLLDRGVVFAIAHVRGGGELGRLWYENGKKLHKKNTFTDFVDSARHLLDEGWTSPDRLVAQGGSAGGLLMGAIANLAPKYFAGARRGAVRRPADQHPRPLPPAHRDRVGRVGRPAPRRRRVRVHEVVLAARERARGALSEDPRGHEPERHPRALRGAGEVGREAAGCRRRGCAAQDRDGSRARRRLGPLLRLARARVLAGVDARRDRGAPDRGVVPRLRSLGTSAARRAAADVPQHRSQALGRSAPPRGHRFVRRPPMSADADSMATLRRLLASDPDAAATQREASASAPLSMVAIATGDTCSATMPRARASSTTSARVAMHAADVSSTASGMTAGASVNMIRWNSADWVFSM</sequence>
<accession>A0A7W4YKN6</accession>
<protein>
    <submittedName>
        <fullName evidence="8">Protease II</fullName>
    </submittedName>
</protein>
<evidence type="ECO:0000256" key="2">
    <source>
        <dbReference type="ARBA" id="ARBA00022670"/>
    </source>
</evidence>
<dbReference type="PRINTS" id="PR00862">
    <property type="entry name" value="PROLIGOPTASE"/>
</dbReference>
<dbReference type="AlphaFoldDB" id="A0A7W4YKN6"/>